<dbReference type="AlphaFoldDB" id="A0A1Y6LTP7"/>
<proteinExistence type="predicted"/>
<evidence type="ECO:0000256" key="3">
    <source>
        <dbReference type="ARBA" id="ARBA00022833"/>
    </source>
</evidence>
<keyword evidence="3" id="KW-0862">Zinc</keyword>
<gene>
    <name evidence="6" type="ORF">ZT1A5_G8264</name>
</gene>
<protein>
    <recommendedName>
        <fullName evidence="5">MYND-type domain-containing protein</fullName>
    </recommendedName>
</protein>
<dbReference type="GO" id="GO:0008270">
    <property type="term" value="F:zinc ion binding"/>
    <property type="evidence" value="ECO:0007669"/>
    <property type="project" value="UniProtKB-KW"/>
</dbReference>
<sequence length="205" mass="23070">MATIDATERTRLMKLGNLVANHLEKHWVLLENDHYALSIQQKWNGIFTMQADATRLLGLGKLLGEDGKALTEAGDKGAFFLEFYHGMNISPSEIDSLTSLYQQRQANPTATAGMEHPTHDLTDVDKYFVSFAEDFLRVCNADPKPKCVFCNDRPGKGKALMACGRCKVAFYCDQLCQRLDWRKDHKTECKDTMAKVKESSEADAE</sequence>
<organism evidence="6 7">
    <name type="scientific">Zymoseptoria tritici ST99CH_1A5</name>
    <dbReference type="NCBI Taxonomy" id="1276529"/>
    <lineage>
        <taxon>Eukaryota</taxon>
        <taxon>Fungi</taxon>
        <taxon>Dikarya</taxon>
        <taxon>Ascomycota</taxon>
        <taxon>Pezizomycotina</taxon>
        <taxon>Dothideomycetes</taxon>
        <taxon>Dothideomycetidae</taxon>
        <taxon>Mycosphaerellales</taxon>
        <taxon>Mycosphaerellaceae</taxon>
        <taxon>Zymoseptoria</taxon>
    </lineage>
</organism>
<dbReference type="EMBL" id="LT882683">
    <property type="protein sequence ID" value="SMY26820.1"/>
    <property type="molecule type" value="Genomic_DNA"/>
</dbReference>
<dbReference type="PROSITE" id="PS50865">
    <property type="entry name" value="ZF_MYND_2"/>
    <property type="match status" value="1"/>
</dbReference>
<dbReference type="Pfam" id="PF01753">
    <property type="entry name" value="zf-MYND"/>
    <property type="match status" value="1"/>
</dbReference>
<evidence type="ECO:0000256" key="4">
    <source>
        <dbReference type="PROSITE-ProRule" id="PRU00134"/>
    </source>
</evidence>
<keyword evidence="2 4" id="KW-0863">Zinc-finger</keyword>
<evidence type="ECO:0000256" key="2">
    <source>
        <dbReference type="ARBA" id="ARBA00022771"/>
    </source>
</evidence>
<evidence type="ECO:0000256" key="1">
    <source>
        <dbReference type="ARBA" id="ARBA00022723"/>
    </source>
</evidence>
<feature type="domain" description="MYND-type" evidence="5">
    <location>
        <begin position="147"/>
        <end position="189"/>
    </location>
</feature>
<evidence type="ECO:0000259" key="5">
    <source>
        <dbReference type="PROSITE" id="PS50865"/>
    </source>
</evidence>
<dbReference type="Proteomes" id="UP000215453">
    <property type="component" value="Chromosome 8"/>
</dbReference>
<evidence type="ECO:0000313" key="6">
    <source>
        <dbReference type="EMBL" id="SMY26820.1"/>
    </source>
</evidence>
<name>A0A1Y6LTP7_ZYMTR</name>
<dbReference type="SUPFAM" id="SSF144232">
    <property type="entry name" value="HIT/MYND zinc finger-like"/>
    <property type="match status" value="1"/>
</dbReference>
<accession>A0A1Y6LTP7</accession>
<dbReference type="Gene3D" id="6.10.140.2220">
    <property type="match status" value="1"/>
</dbReference>
<keyword evidence="1" id="KW-0479">Metal-binding</keyword>
<dbReference type="InterPro" id="IPR002893">
    <property type="entry name" value="Znf_MYND"/>
</dbReference>
<evidence type="ECO:0000313" key="7">
    <source>
        <dbReference type="Proteomes" id="UP000215453"/>
    </source>
</evidence>
<reference evidence="6 7" key="1">
    <citation type="submission" date="2016-10" db="EMBL/GenBank/DDBJ databases">
        <authorList>
            <person name="Varghese N."/>
        </authorList>
    </citation>
    <scope>NUCLEOTIDE SEQUENCE [LARGE SCALE GENOMIC DNA]</scope>
</reference>
<dbReference type="PROSITE" id="PS01360">
    <property type="entry name" value="ZF_MYND_1"/>
    <property type="match status" value="1"/>
</dbReference>